<evidence type="ECO:0000313" key="3">
    <source>
        <dbReference type="Proteomes" id="UP000618051"/>
    </source>
</evidence>
<dbReference type="Proteomes" id="UP000618051">
    <property type="component" value="Unassembled WGS sequence"/>
</dbReference>
<dbReference type="EMBL" id="JADDUC010000063">
    <property type="protein sequence ID" value="KAG0120501.1"/>
    <property type="molecule type" value="Genomic_DNA"/>
</dbReference>
<keyword evidence="3" id="KW-1185">Reference proteome</keyword>
<evidence type="ECO:0000313" key="2">
    <source>
        <dbReference type="EMBL" id="KAI1236761.1"/>
    </source>
</evidence>
<gene>
    <name evidence="2" type="ORF">IHE44_0015015</name>
    <name evidence="1" type="ORF">IHE44_012648</name>
</gene>
<reference evidence="1" key="1">
    <citation type="submission" date="2020-10" db="EMBL/GenBank/DDBJ databases">
        <title>Feather gene expression reveals the developmental basis of iridescence in African starlings.</title>
        <authorList>
            <person name="Rubenstein D.R."/>
        </authorList>
    </citation>
    <scope>NUCLEOTIDE SEQUENCE</scope>
    <source>
        <strain evidence="1">SS15</strain>
        <tissue evidence="1">Liver</tissue>
    </source>
</reference>
<reference evidence="2 3" key="2">
    <citation type="journal article" date="2021" name="J. Hered.">
        <title>Feather Gene Expression Elucidates the Developmental Basis of Plumage Iridescence in African Starlings.</title>
        <authorList>
            <person name="Rubenstein D.R."/>
            <person name="Corvelo A."/>
            <person name="MacManes M.D."/>
            <person name="Maia R."/>
            <person name="Narzisi G."/>
            <person name="Rousaki A."/>
            <person name="Vandenabeele P."/>
            <person name="Shawkey M.D."/>
            <person name="Solomon J."/>
        </authorList>
    </citation>
    <scope>NUCLEOTIDE SEQUENCE [LARGE SCALE GENOMIC DNA]</scope>
    <source>
        <strain evidence="2">SS15</strain>
    </source>
</reference>
<proteinExistence type="predicted"/>
<organism evidence="1">
    <name type="scientific">Lamprotornis superbus</name>
    <dbReference type="NCBI Taxonomy" id="245042"/>
    <lineage>
        <taxon>Eukaryota</taxon>
        <taxon>Metazoa</taxon>
        <taxon>Chordata</taxon>
        <taxon>Craniata</taxon>
        <taxon>Vertebrata</taxon>
        <taxon>Euteleostomi</taxon>
        <taxon>Archelosauria</taxon>
        <taxon>Archosauria</taxon>
        <taxon>Dinosauria</taxon>
        <taxon>Saurischia</taxon>
        <taxon>Theropoda</taxon>
        <taxon>Coelurosauria</taxon>
        <taxon>Aves</taxon>
        <taxon>Neognathae</taxon>
        <taxon>Neoaves</taxon>
        <taxon>Telluraves</taxon>
        <taxon>Australaves</taxon>
        <taxon>Passeriformes</taxon>
        <taxon>Sturnidae</taxon>
        <taxon>Lamprotornis</taxon>
    </lineage>
</organism>
<dbReference type="AlphaFoldDB" id="A0A835NSP3"/>
<reference evidence="2" key="3">
    <citation type="submission" date="2022-01" db="EMBL/GenBank/DDBJ databases">
        <authorList>
            <person name="Rubenstein D.R."/>
        </authorList>
    </citation>
    <scope>NUCLEOTIDE SEQUENCE</scope>
    <source>
        <strain evidence="2">SS15</strain>
        <tissue evidence="2">Liver</tissue>
    </source>
</reference>
<dbReference type="EMBL" id="JADDUC020000009">
    <property type="protein sequence ID" value="KAI1236761.1"/>
    <property type="molecule type" value="Genomic_DNA"/>
</dbReference>
<sequence>MATGADVRDILELGGVESENTGTINKKDIINSDKVNCSALRGCCVISGHLLNLPVVFGVNIGRKYGIKRVPS</sequence>
<comment type="caution">
    <text evidence="1">The sequence shown here is derived from an EMBL/GenBank/DDBJ whole genome shotgun (WGS) entry which is preliminary data.</text>
</comment>
<name>A0A835NSP3_9PASS</name>
<accession>A0A835NSP3</accession>
<evidence type="ECO:0000313" key="1">
    <source>
        <dbReference type="EMBL" id="KAG0120501.1"/>
    </source>
</evidence>
<protein>
    <submittedName>
        <fullName evidence="1">Uncharacterized protein</fullName>
    </submittedName>
</protein>